<dbReference type="Pfam" id="PF13649">
    <property type="entry name" value="Methyltransf_25"/>
    <property type="match status" value="1"/>
</dbReference>
<evidence type="ECO:0000313" key="5">
    <source>
        <dbReference type="Proteomes" id="UP001172082"/>
    </source>
</evidence>
<evidence type="ECO:0000256" key="1">
    <source>
        <dbReference type="ARBA" id="ARBA00022603"/>
    </source>
</evidence>
<dbReference type="SUPFAM" id="SSF53335">
    <property type="entry name" value="S-adenosyl-L-methionine-dependent methyltransferases"/>
    <property type="match status" value="1"/>
</dbReference>
<dbReference type="PANTHER" id="PTHR43861:SF1">
    <property type="entry name" value="TRANS-ACONITATE 2-METHYLTRANSFERASE"/>
    <property type="match status" value="1"/>
</dbReference>
<keyword evidence="5" id="KW-1185">Reference proteome</keyword>
<accession>A0ABT8KWN4</accession>
<dbReference type="EMBL" id="JAUJEA010000013">
    <property type="protein sequence ID" value="MDN5204808.1"/>
    <property type="molecule type" value="Genomic_DNA"/>
</dbReference>
<evidence type="ECO:0000313" key="4">
    <source>
        <dbReference type="EMBL" id="MDN5204808.1"/>
    </source>
</evidence>
<dbReference type="EC" id="2.1.-.-" evidence="4"/>
<dbReference type="Gene3D" id="3.40.50.150">
    <property type="entry name" value="Vaccinia Virus protein VP39"/>
    <property type="match status" value="1"/>
</dbReference>
<comment type="caution">
    <text evidence="4">The sequence shown here is derived from an EMBL/GenBank/DDBJ whole genome shotgun (WGS) entry which is preliminary data.</text>
</comment>
<keyword evidence="1 4" id="KW-0489">Methyltransferase</keyword>
<organism evidence="4 5">
    <name type="scientific">Splendidivirga corallicola</name>
    <dbReference type="NCBI Taxonomy" id="3051826"/>
    <lineage>
        <taxon>Bacteria</taxon>
        <taxon>Pseudomonadati</taxon>
        <taxon>Bacteroidota</taxon>
        <taxon>Cytophagia</taxon>
        <taxon>Cytophagales</taxon>
        <taxon>Splendidivirgaceae</taxon>
        <taxon>Splendidivirga</taxon>
    </lineage>
</organism>
<dbReference type="Proteomes" id="UP001172082">
    <property type="component" value="Unassembled WGS sequence"/>
</dbReference>
<evidence type="ECO:0000259" key="3">
    <source>
        <dbReference type="Pfam" id="PF13649"/>
    </source>
</evidence>
<gene>
    <name evidence="4" type="ORF">QQ008_25685</name>
</gene>
<feature type="domain" description="Methyltransferase" evidence="3">
    <location>
        <begin position="44"/>
        <end position="142"/>
    </location>
</feature>
<dbReference type="InterPro" id="IPR041698">
    <property type="entry name" value="Methyltransf_25"/>
</dbReference>
<keyword evidence="2 4" id="KW-0808">Transferase</keyword>
<dbReference type="InterPro" id="IPR029063">
    <property type="entry name" value="SAM-dependent_MTases_sf"/>
</dbReference>
<dbReference type="PANTHER" id="PTHR43861">
    <property type="entry name" value="TRANS-ACONITATE 2-METHYLTRANSFERASE-RELATED"/>
    <property type="match status" value="1"/>
</dbReference>
<dbReference type="CDD" id="cd02440">
    <property type="entry name" value="AdoMet_MTases"/>
    <property type="match status" value="1"/>
</dbReference>
<proteinExistence type="predicted"/>
<dbReference type="GO" id="GO:0008168">
    <property type="term" value="F:methyltransferase activity"/>
    <property type="evidence" value="ECO:0007669"/>
    <property type="project" value="UniProtKB-KW"/>
</dbReference>
<sequence>MKDNWTEQDSQKFIDYGEFFVPDRNIQIDVICDLLSASKSLHQVVDLCCGEGKLCEAILKKFDHSTVKGFDLSEEMLSKAKATLGGFKGRFEAIQFDLSNQSWFPKAADSDAFVSSLAIHHLDDQQKATLYKNLYDLLNTEGVLVVADIVKPTRQIGFDIAEKLWDKAVKEKSALEDRQDAIKIFREDGWNYYQDPEADPIDKPSSLFDQLKWLEQAGFKGVDIFWMNAGHAIFAGWK</sequence>
<protein>
    <submittedName>
        <fullName evidence="4">Class I SAM-dependent methyltransferase</fullName>
        <ecNumber evidence="4">2.1.-.-</ecNumber>
    </submittedName>
</protein>
<dbReference type="GO" id="GO:0032259">
    <property type="term" value="P:methylation"/>
    <property type="evidence" value="ECO:0007669"/>
    <property type="project" value="UniProtKB-KW"/>
</dbReference>
<dbReference type="RefSeq" id="WP_346754832.1">
    <property type="nucleotide sequence ID" value="NZ_JAUJEA010000013.1"/>
</dbReference>
<reference evidence="4" key="1">
    <citation type="submission" date="2023-06" db="EMBL/GenBank/DDBJ databases">
        <title>Genomic of Parafulvivirga corallium.</title>
        <authorList>
            <person name="Wang G."/>
        </authorList>
    </citation>
    <scope>NUCLEOTIDE SEQUENCE</scope>
    <source>
        <strain evidence="4">BMA10</strain>
    </source>
</reference>
<evidence type="ECO:0000256" key="2">
    <source>
        <dbReference type="ARBA" id="ARBA00022679"/>
    </source>
</evidence>
<name>A0ABT8KWN4_9BACT</name>